<keyword evidence="2" id="KW-1185">Reference proteome</keyword>
<organism evidence="2 3">
    <name type="scientific">Plectus sambesii</name>
    <dbReference type="NCBI Taxonomy" id="2011161"/>
    <lineage>
        <taxon>Eukaryota</taxon>
        <taxon>Metazoa</taxon>
        <taxon>Ecdysozoa</taxon>
        <taxon>Nematoda</taxon>
        <taxon>Chromadorea</taxon>
        <taxon>Plectida</taxon>
        <taxon>Plectina</taxon>
        <taxon>Plectoidea</taxon>
        <taxon>Plectidae</taxon>
        <taxon>Plectus</taxon>
    </lineage>
</organism>
<dbReference type="Proteomes" id="UP000887566">
    <property type="component" value="Unplaced"/>
</dbReference>
<dbReference type="WBParaSite" id="PSAMB.scaffold1259size33724.g11943.t1">
    <property type="protein sequence ID" value="PSAMB.scaffold1259size33724.g11943.t1"/>
    <property type="gene ID" value="PSAMB.scaffold1259size33724.g11943"/>
</dbReference>
<dbReference type="AlphaFoldDB" id="A0A914UU76"/>
<proteinExistence type="predicted"/>
<accession>A0A914UU76</accession>
<feature type="signal peptide" evidence="1">
    <location>
        <begin position="1"/>
        <end position="16"/>
    </location>
</feature>
<feature type="chain" id="PRO_5037690722" evidence="1">
    <location>
        <begin position="17"/>
        <end position="243"/>
    </location>
</feature>
<name>A0A914UU76_9BILA</name>
<evidence type="ECO:0000313" key="2">
    <source>
        <dbReference type="Proteomes" id="UP000887566"/>
    </source>
</evidence>
<keyword evidence="1" id="KW-0732">Signal</keyword>
<protein>
    <submittedName>
        <fullName evidence="3">Uncharacterized protein</fullName>
    </submittedName>
</protein>
<evidence type="ECO:0000256" key="1">
    <source>
        <dbReference type="SAM" id="SignalP"/>
    </source>
</evidence>
<reference evidence="3" key="1">
    <citation type="submission" date="2022-11" db="UniProtKB">
        <authorList>
            <consortium name="WormBaseParasite"/>
        </authorList>
    </citation>
    <scope>IDENTIFICATION</scope>
</reference>
<sequence>MQLILVISLCAVTAYAQSYADLRFYHRIMGGMKVSTKKYPYLTPVEMPEIVYITPSTQQLKAINEKAGRKRRQAMDPAFQSKVRSFLSTEFGNNVTAANLSAIDESQLPFKSFDMASDFEILIIPRATFAQFMQWYLVKLRAYGMLLSGPFSADEIYKRLNGCPWVQNGNPSGGKQDIRFQSDNGGVMTNLKTMCTLDTKTDTIIFGLSYYGNRFRREPVAKPTQITQEWNSIMDASKTALTA</sequence>
<evidence type="ECO:0000313" key="3">
    <source>
        <dbReference type="WBParaSite" id="PSAMB.scaffold1259size33724.g11943.t1"/>
    </source>
</evidence>